<keyword evidence="5" id="KW-1185">Reference proteome</keyword>
<dbReference type="Gene3D" id="3.90.1150.10">
    <property type="entry name" value="Aspartate Aminotransferase, domain 1"/>
    <property type="match status" value="1"/>
</dbReference>
<dbReference type="InterPro" id="IPR049704">
    <property type="entry name" value="Aminotrans_3_PPA_site"/>
</dbReference>
<dbReference type="RefSeq" id="WP_092158348.1">
    <property type="nucleotide sequence ID" value="NZ_FNGA01000001.1"/>
</dbReference>
<evidence type="ECO:0000256" key="2">
    <source>
        <dbReference type="ARBA" id="ARBA00022898"/>
    </source>
</evidence>
<dbReference type="AlphaFoldDB" id="A0A1G9CPS2"/>
<protein>
    <submittedName>
        <fullName evidence="4">Glutamate-1-semialdehyde 2,1-aminomutase</fullName>
    </submittedName>
</protein>
<dbReference type="InterPro" id="IPR015424">
    <property type="entry name" value="PyrdxlP-dep_Trfase"/>
</dbReference>
<dbReference type="EMBL" id="FNGA01000001">
    <property type="protein sequence ID" value="SDK53700.1"/>
    <property type="molecule type" value="Genomic_DNA"/>
</dbReference>
<dbReference type="PANTHER" id="PTHR43713">
    <property type="entry name" value="GLUTAMATE-1-SEMIALDEHYDE 2,1-AMINOMUTASE"/>
    <property type="match status" value="1"/>
</dbReference>
<evidence type="ECO:0000256" key="3">
    <source>
        <dbReference type="RuleBase" id="RU003560"/>
    </source>
</evidence>
<comment type="cofactor">
    <cofactor evidence="1">
        <name>pyridoxal 5'-phosphate</name>
        <dbReference type="ChEBI" id="CHEBI:597326"/>
    </cofactor>
</comment>
<name>A0A1G9CPS2_9BACT</name>
<comment type="similarity">
    <text evidence="3">Belongs to the class-III pyridoxal-phosphate-dependent aminotransferase family.</text>
</comment>
<dbReference type="Proteomes" id="UP000199053">
    <property type="component" value="Unassembled WGS sequence"/>
</dbReference>
<dbReference type="Pfam" id="PF00202">
    <property type="entry name" value="Aminotran_3"/>
    <property type="match status" value="1"/>
</dbReference>
<reference evidence="5" key="1">
    <citation type="submission" date="2016-10" db="EMBL/GenBank/DDBJ databases">
        <authorList>
            <person name="Varghese N."/>
            <person name="Submissions S."/>
        </authorList>
    </citation>
    <scope>NUCLEOTIDE SEQUENCE [LARGE SCALE GENOMIC DNA]</scope>
    <source>
        <strain evidence="5">DSM 16995</strain>
    </source>
</reference>
<dbReference type="PANTHER" id="PTHR43713:SF3">
    <property type="entry name" value="GLUTAMATE-1-SEMIALDEHYDE 2,1-AMINOMUTASE 1, CHLOROPLASTIC-RELATED"/>
    <property type="match status" value="1"/>
</dbReference>
<gene>
    <name evidence="4" type="ORF">SAMN05660337_0754</name>
</gene>
<sequence>MNSKFSLSLAAQEKAKKRIPGMTQLLSKRPDMFSMGVWPAYYSKASGSKIWDLDGNEYTDMSISGIGACVLGYNDPDVDGAVIKAISNGVASSLNCPEEIELAEVLCELHPWADMARYARTGGEAMTVAVRIARASTGRDKIAFCGYHGWHDWYLAANVGTDNALGEHLIPGLDPSGVPSQLAGTALPFGYNKPEELEKIIAEHGSEIAAVVMEPIRNIDPDPGFLQRIKELARKTGAVFIFDEISAGFRICAGGGHLKLGCEPDMAVFSKAMGNGYCMAAIIGRREVMEAAQKTFVSSTNWTEKIGPTAALATIAKFRRTNAHEHLLEFGQKVQEGWQAVADKNGIPVHVGGIYPLSHFSFETEEPLSVKSLFVQLMRDKGFLASTIYYPMLAHTLEDVSRYLEAVDESFSTIADACKNDTVKSLMEGRPSGSGFKRLT</sequence>
<dbReference type="InterPro" id="IPR005814">
    <property type="entry name" value="Aminotrans_3"/>
</dbReference>
<dbReference type="STRING" id="246191.SAMN05660337_0754"/>
<dbReference type="GO" id="GO:0030170">
    <property type="term" value="F:pyridoxal phosphate binding"/>
    <property type="evidence" value="ECO:0007669"/>
    <property type="project" value="InterPro"/>
</dbReference>
<dbReference type="SUPFAM" id="SSF53383">
    <property type="entry name" value="PLP-dependent transferases"/>
    <property type="match status" value="1"/>
</dbReference>
<accession>A0A1G9CPS2</accession>
<evidence type="ECO:0000256" key="1">
    <source>
        <dbReference type="ARBA" id="ARBA00001933"/>
    </source>
</evidence>
<evidence type="ECO:0000313" key="5">
    <source>
        <dbReference type="Proteomes" id="UP000199053"/>
    </source>
</evidence>
<dbReference type="OrthoDB" id="9801052at2"/>
<keyword evidence="2 3" id="KW-0663">Pyridoxal phosphate</keyword>
<dbReference type="InterPro" id="IPR015421">
    <property type="entry name" value="PyrdxlP-dep_Trfase_major"/>
</dbReference>
<organism evidence="4 5">
    <name type="scientific">Maridesulfovibrio ferrireducens</name>
    <dbReference type="NCBI Taxonomy" id="246191"/>
    <lineage>
        <taxon>Bacteria</taxon>
        <taxon>Pseudomonadati</taxon>
        <taxon>Thermodesulfobacteriota</taxon>
        <taxon>Desulfovibrionia</taxon>
        <taxon>Desulfovibrionales</taxon>
        <taxon>Desulfovibrionaceae</taxon>
        <taxon>Maridesulfovibrio</taxon>
    </lineage>
</organism>
<evidence type="ECO:0000313" key="4">
    <source>
        <dbReference type="EMBL" id="SDK53700.1"/>
    </source>
</evidence>
<dbReference type="PROSITE" id="PS00600">
    <property type="entry name" value="AA_TRANSFER_CLASS_3"/>
    <property type="match status" value="1"/>
</dbReference>
<proteinExistence type="inferred from homology"/>
<dbReference type="Gene3D" id="3.40.640.10">
    <property type="entry name" value="Type I PLP-dependent aspartate aminotransferase-like (Major domain)"/>
    <property type="match status" value="1"/>
</dbReference>
<dbReference type="GO" id="GO:0008483">
    <property type="term" value="F:transaminase activity"/>
    <property type="evidence" value="ECO:0007669"/>
    <property type="project" value="InterPro"/>
</dbReference>
<dbReference type="InterPro" id="IPR015422">
    <property type="entry name" value="PyrdxlP-dep_Trfase_small"/>
</dbReference>